<dbReference type="AlphaFoldDB" id="A0A934KQW7"/>
<proteinExistence type="predicted"/>
<feature type="domain" description="Glycosyltransferase 2-like" evidence="1">
    <location>
        <begin position="7"/>
        <end position="141"/>
    </location>
</feature>
<evidence type="ECO:0000313" key="2">
    <source>
        <dbReference type="EMBL" id="MBJ7879162.1"/>
    </source>
</evidence>
<evidence type="ECO:0000259" key="1">
    <source>
        <dbReference type="Pfam" id="PF00535"/>
    </source>
</evidence>
<comment type="caution">
    <text evidence="2">The sequence shown here is derived from an EMBL/GenBank/DDBJ whole genome shotgun (WGS) entry which is preliminary data.</text>
</comment>
<dbReference type="CDD" id="cd00761">
    <property type="entry name" value="Glyco_tranf_GTA_type"/>
    <property type="match status" value="1"/>
</dbReference>
<dbReference type="EMBL" id="JAEHJZ010000001">
    <property type="protein sequence ID" value="MBJ7879162.1"/>
    <property type="molecule type" value="Genomic_DNA"/>
</dbReference>
<dbReference type="RefSeq" id="WP_199596609.1">
    <property type="nucleotide sequence ID" value="NZ_JAEHJZ010000001.1"/>
</dbReference>
<name>A0A934KQW7_9FLAO</name>
<reference evidence="2 3" key="1">
    <citation type="submission" date="2020-09" db="EMBL/GenBank/DDBJ databases">
        <title>Draft genome of Gelidibacter salicanalis PAMC21136.</title>
        <authorList>
            <person name="Park H."/>
        </authorList>
    </citation>
    <scope>NUCLEOTIDE SEQUENCE [LARGE SCALE GENOMIC DNA]</scope>
    <source>
        <strain evidence="2 3">PAMC21136</strain>
    </source>
</reference>
<gene>
    <name evidence="2" type="ORF">JEM65_00625</name>
</gene>
<dbReference type="SUPFAM" id="SSF53448">
    <property type="entry name" value="Nucleotide-diphospho-sugar transferases"/>
    <property type="match status" value="1"/>
</dbReference>
<dbReference type="InterPro" id="IPR001173">
    <property type="entry name" value="Glyco_trans_2-like"/>
</dbReference>
<dbReference type="GO" id="GO:0016758">
    <property type="term" value="F:hexosyltransferase activity"/>
    <property type="evidence" value="ECO:0007669"/>
    <property type="project" value="UniProtKB-ARBA"/>
</dbReference>
<accession>A0A934KQW7</accession>
<keyword evidence="3" id="KW-1185">Reference proteome</keyword>
<protein>
    <submittedName>
        <fullName evidence="2">Glycosyltransferase family 2 protein</fullName>
    </submittedName>
</protein>
<dbReference type="PANTHER" id="PTHR22916:SF3">
    <property type="entry name" value="UDP-GLCNAC:BETAGAL BETA-1,3-N-ACETYLGLUCOSAMINYLTRANSFERASE-LIKE PROTEIN 1"/>
    <property type="match status" value="1"/>
</dbReference>
<dbReference type="PANTHER" id="PTHR22916">
    <property type="entry name" value="GLYCOSYLTRANSFERASE"/>
    <property type="match status" value="1"/>
</dbReference>
<evidence type="ECO:0000313" key="3">
    <source>
        <dbReference type="Proteomes" id="UP000662373"/>
    </source>
</evidence>
<dbReference type="InterPro" id="IPR029044">
    <property type="entry name" value="Nucleotide-diphossugar_trans"/>
</dbReference>
<dbReference type="Gene3D" id="3.90.550.10">
    <property type="entry name" value="Spore Coat Polysaccharide Biosynthesis Protein SpsA, Chain A"/>
    <property type="match status" value="1"/>
</dbReference>
<dbReference type="Pfam" id="PF00535">
    <property type="entry name" value="Glycos_transf_2"/>
    <property type="match status" value="1"/>
</dbReference>
<dbReference type="Proteomes" id="UP000662373">
    <property type="component" value="Unassembled WGS sequence"/>
</dbReference>
<organism evidence="2 3">
    <name type="scientific">Gelidibacter salicanalis</name>
    <dbReference type="NCBI Taxonomy" id="291193"/>
    <lineage>
        <taxon>Bacteria</taxon>
        <taxon>Pseudomonadati</taxon>
        <taxon>Bacteroidota</taxon>
        <taxon>Flavobacteriia</taxon>
        <taxon>Flavobacteriales</taxon>
        <taxon>Flavobacteriaceae</taxon>
        <taxon>Gelidibacter</taxon>
    </lineage>
</organism>
<sequence length="323" mass="36319">MLSPKVSVIIPIYNGIKFIEETLEAVFGQTHQNIEIIIVDDGSTDGSFEYIKSLDNKKIVLKTSNGNGACAARNLGLRSATGEFIQFLDADDLLSPNKLELQITALENKPDAIAVCSTMHFYDSINQGVITDRDFLYSTSDTESFLLNLYGASGSHNMVQTSAWLTPKTLLDKVEPWDETLSKDQDGEYFCRVVTKADRVIYVPEAINYYRKHIKGSNIANQKEIKHLESQLRALDSKSEQFSKLEGTKAYKKAMALQYKIIAIDAYPEYKTIYKTAINRMDNFGGSSYEPVLGGTIIEIIKSVFGWRAAKAFRMFVKNIFNH</sequence>